<dbReference type="GO" id="GO:0008726">
    <property type="term" value="F:alkanesulfonate monooxygenase activity"/>
    <property type="evidence" value="ECO:0007669"/>
    <property type="project" value="TreeGrafter"/>
</dbReference>
<reference evidence="6" key="1">
    <citation type="submission" date="2021-01" db="EMBL/GenBank/DDBJ databases">
        <title>Whole genome shotgun sequence of Actinoplanes cyaneus NBRC 14990.</title>
        <authorList>
            <person name="Komaki H."/>
            <person name="Tamura T."/>
        </authorList>
    </citation>
    <scope>NUCLEOTIDE SEQUENCE</scope>
    <source>
        <strain evidence="6">NBRC 14990</strain>
    </source>
</reference>
<feature type="domain" description="Luciferase-like" evidence="5">
    <location>
        <begin position="26"/>
        <end position="248"/>
    </location>
</feature>
<dbReference type="InterPro" id="IPR036661">
    <property type="entry name" value="Luciferase-like_sf"/>
</dbReference>
<dbReference type="Gene3D" id="3.20.20.30">
    <property type="entry name" value="Luciferase-like domain"/>
    <property type="match status" value="1"/>
</dbReference>
<sequence>MDGSAVRLHAMRLGVNLPQTNRYDLGRDVTTFARAAEEIGYDSLWAYERILAPEDTSGPHGLYGVPGLAWPESYAHTTDALVTLGLAAAVTSRVELGTSVLVPGLHLPFRLARTLAALDTASGGRVIAGLGSGWSIDEFAATAPRPIEERGQALDEFLDYAAAVWGPDPVVFENERYRLAPSRVNPKPARRVPLFLAGSNRTALGRIARRGDGWLPTGVPPEKAGEILAGLREQAAAHGRDPSEIGCIFQLGLRDLAEVPSEGRQPYTGNVKQIVEDIAALGEAGVDHVYVTLASAANGLGELIEAAHSLHTEVRAAGL</sequence>
<dbReference type="EMBL" id="BOMH01000027">
    <property type="protein sequence ID" value="GID65606.1"/>
    <property type="molecule type" value="Genomic_DNA"/>
</dbReference>
<dbReference type="Pfam" id="PF00296">
    <property type="entry name" value="Bac_luciferase"/>
    <property type="match status" value="1"/>
</dbReference>
<keyword evidence="4" id="KW-0503">Monooxygenase</keyword>
<organism evidence="6 7">
    <name type="scientific">Actinoplanes cyaneus</name>
    <dbReference type="NCBI Taxonomy" id="52696"/>
    <lineage>
        <taxon>Bacteria</taxon>
        <taxon>Bacillati</taxon>
        <taxon>Actinomycetota</taxon>
        <taxon>Actinomycetes</taxon>
        <taxon>Micromonosporales</taxon>
        <taxon>Micromonosporaceae</taxon>
        <taxon>Actinoplanes</taxon>
    </lineage>
</organism>
<evidence type="ECO:0000259" key="5">
    <source>
        <dbReference type="Pfam" id="PF00296"/>
    </source>
</evidence>
<protein>
    <submittedName>
        <fullName evidence="6">LLM class F420-dependent oxidoreductase</fullName>
    </submittedName>
</protein>
<evidence type="ECO:0000256" key="4">
    <source>
        <dbReference type="ARBA" id="ARBA00023033"/>
    </source>
</evidence>
<evidence type="ECO:0000256" key="3">
    <source>
        <dbReference type="ARBA" id="ARBA00023002"/>
    </source>
</evidence>
<proteinExistence type="predicted"/>
<keyword evidence="3" id="KW-0560">Oxidoreductase</keyword>
<dbReference type="InterPro" id="IPR050172">
    <property type="entry name" value="SsuD_RutA_monooxygenase"/>
</dbReference>
<evidence type="ECO:0000256" key="2">
    <source>
        <dbReference type="ARBA" id="ARBA00022643"/>
    </source>
</evidence>
<dbReference type="InterPro" id="IPR019921">
    <property type="entry name" value="Lucif-like_OxRdtase_Rv2161c"/>
</dbReference>
<keyword evidence="7" id="KW-1185">Reference proteome</keyword>
<evidence type="ECO:0000313" key="6">
    <source>
        <dbReference type="EMBL" id="GID65606.1"/>
    </source>
</evidence>
<gene>
    <name evidence="6" type="ORF">Acy02nite_34870</name>
</gene>
<dbReference type="AlphaFoldDB" id="A0A919IJF3"/>
<name>A0A919IJF3_9ACTN</name>
<comment type="caution">
    <text evidence="6">The sequence shown here is derived from an EMBL/GenBank/DDBJ whole genome shotgun (WGS) entry which is preliminary data.</text>
</comment>
<accession>A0A919IJF3</accession>
<dbReference type="NCBIfam" id="TIGR03619">
    <property type="entry name" value="F420_Rv2161c"/>
    <property type="match status" value="1"/>
</dbReference>
<dbReference type="SUPFAM" id="SSF51679">
    <property type="entry name" value="Bacterial luciferase-like"/>
    <property type="match status" value="1"/>
</dbReference>
<dbReference type="PANTHER" id="PTHR42847:SF4">
    <property type="entry name" value="ALKANESULFONATE MONOOXYGENASE-RELATED"/>
    <property type="match status" value="1"/>
</dbReference>
<keyword evidence="2" id="KW-0288">FMN</keyword>
<evidence type="ECO:0000256" key="1">
    <source>
        <dbReference type="ARBA" id="ARBA00022630"/>
    </source>
</evidence>
<dbReference type="Proteomes" id="UP000619479">
    <property type="component" value="Unassembled WGS sequence"/>
</dbReference>
<dbReference type="InterPro" id="IPR011251">
    <property type="entry name" value="Luciferase-like_dom"/>
</dbReference>
<keyword evidence="1" id="KW-0285">Flavoprotein</keyword>
<dbReference type="PANTHER" id="PTHR42847">
    <property type="entry name" value="ALKANESULFONATE MONOOXYGENASE"/>
    <property type="match status" value="1"/>
</dbReference>
<dbReference type="GO" id="GO:0046306">
    <property type="term" value="P:alkanesulfonate catabolic process"/>
    <property type="evidence" value="ECO:0007669"/>
    <property type="project" value="TreeGrafter"/>
</dbReference>
<evidence type="ECO:0000313" key="7">
    <source>
        <dbReference type="Proteomes" id="UP000619479"/>
    </source>
</evidence>